<proteinExistence type="inferred from homology"/>
<evidence type="ECO:0000313" key="7">
    <source>
        <dbReference type="EMBL" id="GAA2386492.1"/>
    </source>
</evidence>
<feature type="compositionally biased region" description="Low complexity" evidence="5">
    <location>
        <begin position="338"/>
        <end position="351"/>
    </location>
</feature>
<accession>A0ABP5UTU5</accession>
<evidence type="ECO:0000256" key="2">
    <source>
        <dbReference type="ARBA" id="ARBA00022723"/>
    </source>
</evidence>
<name>A0ABP5UTU5_9ACTN</name>
<dbReference type="SUPFAM" id="SSF51197">
    <property type="entry name" value="Clavaminate synthase-like"/>
    <property type="match status" value="1"/>
</dbReference>
<keyword evidence="3" id="KW-0560">Oxidoreductase</keyword>
<evidence type="ECO:0000256" key="4">
    <source>
        <dbReference type="ARBA" id="ARBA00023004"/>
    </source>
</evidence>
<gene>
    <name evidence="7" type="ORF">GCM10010420_06570</name>
</gene>
<feature type="region of interest" description="Disordered" evidence="5">
    <location>
        <begin position="331"/>
        <end position="351"/>
    </location>
</feature>
<dbReference type="EMBL" id="BAAATJ010000002">
    <property type="protein sequence ID" value="GAA2386492.1"/>
    <property type="molecule type" value="Genomic_DNA"/>
</dbReference>
<dbReference type="Pfam" id="PF02668">
    <property type="entry name" value="TauD"/>
    <property type="match status" value="1"/>
</dbReference>
<comment type="caution">
    <text evidence="7">The sequence shown here is derived from an EMBL/GenBank/DDBJ whole genome shotgun (WGS) entry which is preliminary data.</text>
</comment>
<dbReference type="InterPro" id="IPR014503">
    <property type="entry name" value="Clavaminate_syn-like"/>
</dbReference>
<dbReference type="InterPro" id="IPR003819">
    <property type="entry name" value="TauD/TfdA-like"/>
</dbReference>
<evidence type="ECO:0000256" key="1">
    <source>
        <dbReference type="ARBA" id="ARBA00008425"/>
    </source>
</evidence>
<dbReference type="Gene3D" id="3.60.130.10">
    <property type="entry name" value="Clavaminate synthase-like"/>
    <property type="match status" value="1"/>
</dbReference>
<keyword evidence="8" id="KW-1185">Reference proteome</keyword>
<evidence type="ECO:0000256" key="3">
    <source>
        <dbReference type="ARBA" id="ARBA00023002"/>
    </source>
</evidence>
<reference evidence="8" key="1">
    <citation type="journal article" date="2019" name="Int. J. Syst. Evol. Microbiol.">
        <title>The Global Catalogue of Microorganisms (GCM) 10K type strain sequencing project: providing services to taxonomists for standard genome sequencing and annotation.</title>
        <authorList>
            <consortium name="The Broad Institute Genomics Platform"/>
            <consortium name="The Broad Institute Genome Sequencing Center for Infectious Disease"/>
            <person name="Wu L."/>
            <person name="Ma J."/>
        </authorList>
    </citation>
    <scope>NUCLEOTIDE SEQUENCE [LARGE SCALE GENOMIC DNA]</scope>
    <source>
        <strain evidence="8">JCM 6921</strain>
    </source>
</reference>
<protein>
    <submittedName>
        <fullName evidence="7">Clavaminate synthase family protein</fullName>
    </submittedName>
</protein>
<evidence type="ECO:0000259" key="6">
    <source>
        <dbReference type="Pfam" id="PF02668"/>
    </source>
</evidence>
<dbReference type="Proteomes" id="UP001500058">
    <property type="component" value="Unassembled WGS sequence"/>
</dbReference>
<sequence length="351" mass="37942">MSARLSAEQTIRLTPEETKALWEAASDLTRSEDVAELDADGVTELACALTPAFPTRLLRALHRHRRGAGHDALLVSGLLPADQEWGPGPRGSAEPLTGPAQAAALCLLGVSLQLGEPFTFSTFYSGRLVQHVVPVPSMEHTQTSESSSGMLDWHVEDGFSPDRCDHFGLLCLRGEAAAHTRFVSARDLELPDEVREVLSRPVFLMEPDTAHEMADRSPTATAVLWGPAEAPEICYDAHYLGPAGRPDGEEARALRRLAAELDAKRVEHALAPGELLLLDNRRTVHARTPFQARNDGTDRWLLRTMICSSLPRFREHGVRVWPSPHGAVGAGRYGGTGAAPHGATTSGDGAR</sequence>
<comment type="similarity">
    <text evidence="1">Belongs to the clavaminate synthase family.</text>
</comment>
<evidence type="ECO:0000256" key="5">
    <source>
        <dbReference type="SAM" id="MobiDB-lite"/>
    </source>
</evidence>
<dbReference type="PIRSF" id="PIRSF019543">
    <property type="entry name" value="Clavaminate_syn"/>
    <property type="match status" value="1"/>
</dbReference>
<keyword evidence="4" id="KW-0408">Iron</keyword>
<feature type="domain" description="TauD/TfdA-like" evidence="6">
    <location>
        <begin position="142"/>
        <end position="305"/>
    </location>
</feature>
<organism evidence="7 8">
    <name type="scientific">Streptomyces glaucosporus</name>
    <dbReference type="NCBI Taxonomy" id="284044"/>
    <lineage>
        <taxon>Bacteria</taxon>
        <taxon>Bacillati</taxon>
        <taxon>Actinomycetota</taxon>
        <taxon>Actinomycetes</taxon>
        <taxon>Kitasatosporales</taxon>
        <taxon>Streptomycetaceae</taxon>
        <taxon>Streptomyces</taxon>
    </lineage>
</organism>
<evidence type="ECO:0000313" key="8">
    <source>
        <dbReference type="Proteomes" id="UP001500058"/>
    </source>
</evidence>
<dbReference type="InterPro" id="IPR042098">
    <property type="entry name" value="TauD-like_sf"/>
</dbReference>
<dbReference type="RefSeq" id="WP_344629275.1">
    <property type="nucleotide sequence ID" value="NZ_BAAATJ010000002.1"/>
</dbReference>
<keyword evidence="2" id="KW-0479">Metal-binding</keyword>